<protein>
    <recommendedName>
        <fullName evidence="3">Glycine dehydrogenase</fullName>
    </recommendedName>
</protein>
<sequence>MKKFNSLFMDCSNTAHCCDKAQYDEASFFEKIQIHIHLLFCKPCKKYTDNNNKLTELVKKANLKTCSEAEKKAWKEEIKNENLHNSGKSNL</sequence>
<keyword evidence="2" id="KW-1185">Reference proteome</keyword>
<dbReference type="EMBL" id="CP042476">
    <property type="protein sequence ID" value="QED38833.1"/>
    <property type="molecule type" value="Genomic_DNA"/>
</dbReference>
<name>A0A5B8YQ88_9FLAO</name>
<dbReference type="KEGG" id="anp:FK178_14400"/>
<proteinExistence type="predicted"/>
<dbReference type="RefSeq" id="WP_146836790.1">
    <property type="nucleotide sequence ID" value="NZ_CP042476.1"/>
</dbReference>
<accession>A0A5B8YQ88</accession>
<evidence type="ECO:0000313" key="2">
    <source>
        <dbReference type="Proteomes" id="UP000321954"/>
    </source>
</evidence>
<reference evidence="1 2" key="1">
    <citation type="submission" date="2019-08" db="EMBL/GenBank/DDBJ databases">
        <title>Antarcticibacterium arcticum sp. nov., a bacterium isolated from marine sediment of the Canadian Beaufort Sea.</title>
        <authorList>
            <person name="Lee Y.M."/>
            <person name="Baek K."/>
            <person name="Lee D.-H."/>
            <person name="Shin S.C."/>
            <person name="Jin Y.K."/>
            <person name="Park Y."/>
        </authorList>
    </citation>
    <scope>NUCLEOTIDE SEQUENCE [LARGE SCALE GENOMIC DNA]</scope>
    <source>
        <strain evidence="1 2">PAMC 28998</strain>
    </source>
</reference>
<evidence type="ECO:0000313" key="1">
    <source>
        <dbReference type="EMBL" id="QED38833.1"/>
    </source>
</evidence>
<organism evidence="1 2">
    <name type="scientific">Antarcticibacterium arcticum</name>
    <dbReference type="NCBI Taxonomy" id="2585771"/>
    <lineage>
        <taxon>Bacteria</taxon>
        <taxon>Pseudomonadati</taxon>
        <taxon>Bacteroidota</taxon>
        <taxon>Flavobacteriia</taxon>
        <taxon>Flavobacteriales</taxon>
        <taxon>Flavobacteriaceae</taxon>
        <taxon>Antarcticibacterium</taxon>
    </lineage>
</organism>
<evidence type="ECO:0008006" key="3">
    <source>
        <dbReference type="Google" id="ProtNLM"/>
    </source>
</evidence>
<dbReference type="AlphaFoldDB" id="A0A5B8YQ88"/>
<dbReference type="OrthoDB" id="1262821at2"/>
<gene>
    <name evidence="1" type="ORF">FK178_14400</name>
</gene>
<dbReference type="Proteomes" id="UP000321954">
    <property type="component" value="Chromosome"/>
</dbReference>